<sequence length="164" mass="17721">MTNHPEMRSGGDMYGARNPVMGGGMGGGGTTTVHASGANYASSSSSMPQRIGEPVEDEQDGINWMCKTSDGVELSVFPTILMHLVGRGGSKIREVSDSVVGATIKAQGRDTVTPDQTDRKIFIYGTPQGVEQGVQVLRNFVEELFTNHPEMRHGQEMFGKRGRF</sequence>
<feature type="domain" description="K Homology" evidence="3">
    <location>
        <begin position="68"/>
        <end position="142"/>
    </location>
</feature>
<dbReference type="InterPro" id="IPR004087">
    <property type="entry name" value="KH_dom"/>
</dbReference>
<protein>
    <recommendedName>
        <fullName evidence="3">K Homology domain-containing protein</fullName>
    </recommendedName>
</protein>
<gene>
    <name evidence="4" type="ORF">HAKA00212_LOCUS12269</name>
</gene>
<evidence type="ECO:0000313" key="4">
    <source>
        <dbReference type="EMBL" id="CAE0633556.1"/>
    </source>
</evidence>
<feature type="region of interest" description="Disordered" evidence="2">
    <location>
        <begin position="1"/>
        <end position="26"/>
    </location>
</feature>
<dbReference type="InterPro" id="IPR036612">
    <property type="entry name" value="KH_dom_type_1_sf"/>
</dbReference>
<reference evidence="4" key="1">
    <citation type="submission" date="2021-01" db="EMBL/GenBank/DDBJ databases">
        <authorList>
            <person name="Corre E."/>
            <person name="Pelletier E."/>
            <person name="Niang G."/>
            <person name="Scheremetjew M."/>
            <person name="Finn R."/>
            <person name="Kale V."/>
            <person name="Holt S."/>
            <person name="Cochrane G."/>
            <person name="Meng A."/>
            <person name="Brown T."/>
            <person name="Cohen L."/>
        </authorList>
    </citation>
    <scope>NUCLEOTIDE SEQUENCE</scope>
    <source>
        <strain evidence="4">CCMP3107</strain>
    </source>
</reference>
<dbReference type="SMART" id="SM00322">
    <property type="entry name" value="KH"/>
    <property type="match status" value="1"/>
</dbReference>
<dbReference type="SUPFAM" id="SSF54791">
    <property type="entry name" value="Eukaryotic type KH-domain (KH-domain type I)"/>
    <property type="match status" value="1"/>
</dbReference>
<keyword evidence="1" id="KW-0694">RNA-binding</keyword>
<evidence type="ECO:0000256" key="2">
    <source>
        <dbReference type="SAM" id="MobiDB-lite"/>
    </source>
</evidence>
<name>A0A6V3BSU8_HETAK</name>
<dbReference type="PROSITE" id="PS50084">
    <property type="entry name" value="KH_TYPE_1"/>
    <property type="match status" value="1"/>
</dbReference>
<dbReference type="Pfam" id="PF00013">
    <property type="entry name" value="KH_1"/>
    <property type="match status" value="1"/>
</dbReference>
<dbReference type="InterPro" id="IPR004088">
    <property type="entry name" value="KH_dom_type_1"/>
</dbReference>
<evidence type="ECO:0000256" key="1">
    <source>
        <dbReference type="PROSITE-ProRule" id="PRU00117"/>
    </source>
</evidence>
<accession>A0A6V3BSU8</accession>
<dbReference type="Gene3D" id="3.30.1370.10">
    <property type="entry name" value="K Homology domain, type 1"/>
    <property type="match status" value="1"/>
</dbReference>
<dbReference type="AlphaFoldDB" id="A0A6V3BSU8"/>
<organism evidence="4">
    <name type="scientific">Heterosigma akashiwo</name>
    <name type="common">Chromophytic alga</name>
    <name type="synonym">Heterosigma carterae</name>
    <dbReference type="NCBI Taxonomy" id="2829"/>
    <lineage>
        <taxon>Eukaryota</taxon>
        <taxon>Sar</taxon>
        <taxon>Stramenopiles</taxon>
        <taxon>Ochrophyta</taxon>
        <taxon>Raphidophyceae</taxon>
        <taxon>Chattonellales</taxon>
        <taxon>Chattonellaceae</taxon>
        <taxon>Heterosigma</taxon>
    </lineage>
</organism>
<evidence type="ECO:0000259" key="3">
    <source>
        <dbReference type="SMART" id="SM00322"/>
    </source>
</evidence>
<dbReference type="GO" id="GO:0003723">
    <property type="term" value="F:RNA binding"/>
    <property type="evidence" value="ECO:0007669"/>
    <property type="project" value="UniProtKB-UniRule"/>
</dbReference>
<proteinExistence type="predicted"/>
<dbReference type="EMBL" id="HBIU01026563">
    <property type="protein sequence ID" value="CAE0633556.1"/>
    <property type="molecule type" value="Transcribed_RNA"/>
</dbReference>